<dbReference type="InterPro" id="IPR001851">
    <property type="entry name" value="ABC_transp_permease"/>
</dbReference>
<organism evidence="8 9">
    <name type="scientific">Salinicola lusitanus</name>
    <dbReference type="NCBI Taxonomy" id="1949085"/>
    <lineage>
        <taxon>Bacteria</taxon>
        <taxon>Pseudomonadati</taxon>
        <taxon>Pseudomonadota</taxon>
        <taxon>Gammaproteobacteria</taxon>
        <taxon>Oceanospirillales</taxon>
        <taxon>Halomonadaceae</taxon>
        <taxon>Salinicola</taxon>
    </lineage>
</organism>
<feature type="transmembrane region" description="Helical" evidence="7">
    <location>
        <begin position="275"/>
        <end position="301"/>
    </location>
</feature>
<feature type="transmembrane region" description="Helical" evidence="7">
    <location>
        <begin position="41"/>
        <end position="57"/>
    </location>
</feature>
<evidence type="ECO:0000313" key="8">
    <source>
        <dbReference type="EMBL" id="XAD56253.1"/>
    </source>
</evidence>
<feature type="transmembrane region" description="Helical" evidence="7">
    <location>
        <begin position="64"/>
        <end position="84"/>
    </location>
</feature>
<feature type="transmembrane region" description="Helical" evidence="7">
    <location>
        <begin position="239"/>
        <end position="263"/>
    </location>
</feature>
<feature type="region of interest" description="Disordered" evidence="6">
    <location>
        <begin position="1"/>
        <end position="22"/>
    </location>
</feature>
<keyword evidence="2" id="KW-1003">Cell membrane</keyword>
<feature type="transmembrane region" description="Helical" evidence="7">
    <location>
        <begin position="313"/>
        <end position="332"/>
    </location>
</feature>
<dbReference type="InterPro" id="IPR043428">
    <property type="entry name" value="LivM-like"/>
</dbReference>
<name>A0ABZ3CYE9_9GAMM</name>
<proteinExistence type="predicted"/>
<reference evidence="8 9" key="1">
    <citation type="submission" date="2024-04" db="EMBL/GenBank/DDBJ databases">
        <title>Salinicola lusitanus LLJ914,a marine bacterium isolated from the Okinawa Trough.</title>
        <authorList>
            <person name="Li J."/>
        </authorList>
    </citation>
    <scope>NUCLEOTIDE SEQUENCE [LARGE SCALE GENOMIC DNA]</scope>
    <source>
        <strain evidence="8 9">LLJ914</strain>
    </source>
</reference>
<dbReference type="Proteomes" id="UP001453229">
    <property type="component" value="Chromosome"/>
</dbReference>
<comment type="subcellular location">
    <subcellularLocation>
        <location evidence="1">Cell inner membrane</location>
        <topology evidence="1">Multi-pass membrane protein</topology>
    </subcellularLocation>
</comment>
<dbReference type="Pfam" id="PF02653">
    <property type="entry name" value="BPD_transp_2"/>
    <property type="match status" value="1"/>
</dbReference>
<dbReference type="RefSeq" id="WP_232822310.1">
    <property type="nucleotide sequence ID" value="NZ_CP151919.1"/>
</dbReference>
<keyword evidence="4 7" id="KW-1133">Transmembrane helix</keyword>
<feature type="transmembrane region" description="Helical" evidence="7">
    <location>
        <begin position="90"/>
        <end position="107"/>
    </location>
</feature>
<gene>
    <name evidence="8" type="ORF">AAGT95_09755</name>
</gene>
<evidence type="ECO:0000256" key="2">
    <source>
        <dbReference type="ARBA" id="ARBA00022475"/>
    </source>
</evidence>
<keyword evidence="5 7" id="KW-0472">Membrane</keyword>
<dbReference type="PANTHER" id="PTHR30482">
    <property type="entry name" value="HIGH-AFFINITY BRANCHED-CHAIN AMINO ACID TRANSPORT SYSTEM PERMEASE"/>
    <property type="match status" value="1"/>
</dbReference>
<feature type="transmembrane region" description="Helical" evidence="7">
    <location>
        <begin position="190"/>
        <end position="209"/>
    </location>
</feature>
<protein>
    <submittedName>
        <fullName evidence="8">Branched-chain amino acid ABC transporter permease</fullName>
    </submittedName>
</protein>
<accession>A0ABZ3CYE9</accession>
<evidence type="ECO:0000256" key="4">
    <source>
        <dbReference type="ARBA" id="ARBA00022989"/>
    </source>
</evidence>
<evidence type="ECO:0000313" key="9">
    <source>
        <dbReference type="Proteomes" id="UP001453229"/>
    </source>
</evidence>
<sequence length="337" mass="36429">MDKHSPPTPTDVDEHDSGRAKPRNPLQKLYAAFESPGRRRALHLTILAILIVTPWISSQYTTVILTNALLYVVLCLGLNIVVGYAGLLDLGYAAFFAVGAYTVGILTQQFGVNFWAAIPFALMAAALAGVIIGGPTLRLRSDYLAIVTLGFGEIVRFTARNLEITGGASGLSHIPEPSLFGWHIDSSIDFYYVFVVLAVLAYVASQRLFDSRLGRAWLYVRHDEDAAEAMGINRVATKLAAYVTGAIFGAIGGIFFSVNLGAISPESFSFQQSVLILLAVVLGGMGKIPGVILGAFIVVLGPELLRDFGTLRLLIFAVLLLLIMLFRPSGIWPEKRS</sequence>
<keyword evidence="9" id="KW-1185">Reference proteome</keyword>
<evidence type="ECO:0000256" key="3">
    <source>
        <dbReference type="ARBA" id="ARBA00022692"/>
    </source>
</evidence>
<dbReference type="PANTHER" id="PTHR30482:SF20">
    <property type="entry name" value="HIGH-AFFINITY BRANCHED-CHAIN AMINO ACID TRANSPORT SYSTEM PERMEASE PROTEIN LIVM"/>
    <property type="match status" value="1"/>
</dbReference>
<evidence type="ECO:0000256" key="6">
    <source>
        <dbReference type="SAM" id="MobiDB-lite"/>
    </source>
</evidence>
<dbReference type="CDD" id="cd06581">
    <property type="entry name" value="TM_PBP1_LivM_like"/>
    <property type="match status" value="1"/>
</dbReference>
<evidence type="ECO:0000256" key="7">
    <source>
        <dbReference type="SAM" id="Phobius"/>
    </source>
</evidence>
<evidence type="ECO:0000256" key="1">
    <source>
        <dbReference type="ARBA" id="ARBA00004429"/>
    </source>
</evidence>
<feature type="transmembrane region" description="Helical" evidence="7">
    <location>
        <begin position="114"/>
        <end position="134"/>
    </location>
</feature>
<evidence type="ECO:0000256" key="5">
    <source>
        <dbReference type="ARBA" id="ARBA00023136"/>
    </source>
</evidence>
<keyword evidence="3 7" id="KW-0812">Transmembrane</keyword>
<dbReference type="EMBL" id="CP151919">
    <property type="protein sequence ID" value="XAD56253.1"/>
    <property type="molecule type" value="Genomic_DNA"/>
</dbReference>